<comment type="caution">
    <text evidence="1">The sequence shown here is derived from an EMBL/GenBank/DDBJ whole genome shotgun (WGS) entry which is preliminary data.</text>
</comment>
<evidence type="ECO:0000313" key="2">
    <source>
        <dbReference type="Proteomes" id="UP001159364"/>
    </source>
</evidence>
<protein>
    <submittedName>
        <fullName evidence="1">Uncharacterized protein</fullName>
    </submittedName>
</protein>
<keyword evidence="2" id="KW-1185">Reference proteome</keyword>
<dbReference type="Proteomes" id="UP001159364">
    <property type="component" value="Linkage Group LG05"/>
</dbReference>
<sequence>MTHVWLLRWPKGAFVAAATSKASVVDPAAVATANTNTSAGENNTQQRCCCGWLMKIVKKLKKQGRMLRAATTNRQSSFQCRYDPLSYSLNFDTSERGSLLDDEDYYQFCAFSSRFVANPRANCQRIVFATSH</sequence>
<reference evidence="1 2" key="1">
    <citation type="submission" date="2021-09" db="EMBL/GenBank/DDBJ databases">
        <title>Genomic insights and catalytic innovation underlie evolution of tropane alkaloids biosynthesis.</title>
        <authorList>
            <person name="Wang Y.-J."/>
            <person name="Tian T."/>
            <person name="Huang J.-P."/>
            <person name="Huang S.-X."/>
        </authorList>
    </citation>
    <scope>NUCLEOTIDE SEQUENCE [LARGE SCALE GENOMIC DNA]</scope>
    <source>
        <strain evidence="1">KIB-2018</strain>
        <tissue evidence="1">Leaf</tissue>
    </source>
</reference>
<name>A0AAV8TGJ6_9ROSI</name>
<evidence type="ECO:0000313" key="1">
    <source>
        <dbReference type="EMBL" id="KAJ8765997.1"/>
    </source>
</evidence>
<proteinExistence type="predicted"/>
<dbReference type="AlphaFoldDB" id="A0AAV8TGJ6"/>
<accession>A0AAV8TGJ6</accession>
<gene>
    <name evidence="1" type="ORF">K2173_020513</name>
</gene>
<organism evidence="1 2">
    <name type="scientific">Erythroxylum novogranatense</name>
    <dbReference type="NCBI Taxonomy" id="1862640"/>
    <lineage>
        <taxon>Eukaryota</taxon>
        <taxon>Viridiplantae</taxon>
        <taxon>Streptophyta</taxon>
        <taxon>Embryophyta</taxon>
        <taxon>Tracheophyta</taxon>
        <taxon>Spermatophyta</taxon>
        <taxon>Magnoliopsida</taxon>
        <taxon>eudicotyledons</taxon>
        <taxon>Gunneridae</taxon>
        <taxon>Pentapetalae</taxon>
        <taxon>rosids</taxon>
        <taxon>fabids</taxon>
        <taxon>Malpighiales</taxon>
        <taxon>Erythroxylaceae</taxon>
        <taxon>Erythroxylum</taxon>
    </lineage>
</organism>
<dbReference type="EMBL" id="JAIWQS010000005">
    <property type="protein sequence ID" value="KAJ8765997.1"/>
    <property type="molecule type" value="Genomic_DNA"/>
</dbReference>
<dbReference type="PANTHER" id="PTHR33168">
    <property type="entry name" value="STRESS INDUCED PROTEIN-RELATED"/>
    <property type="match status" value="1"/>
</dbReference>